<comment type="caution">
    <text evidence="3">The sequence shown here is derived from an EMBL/GenBank/DDBJ whole genome shotgun (WGS) entry which is preliminary data.</text>
</comment>
<dbReference type="InterPro" id="IPR044209">
    <property type="entry name" value="MOS11"/>
</dbReference>
<accession>A0A9Q0FHA2</accession>
<evidence type="ECO:0000259" key="2">
    <source>
        <dbReference type="Pfam" id="PF18592"/>
    </source>
</evidence>
<proteinExistence type="predicted"/>
<reference evidence="3" key="2">
    <citation type="journal article" date="2023" name="Plants (Basel)">
        <title>Annotation of the Turnera subulata (Passifloraceae) Draft Genome Reveals the S-Locus Evolved after the Divergence of Turneroideae from Passifloroideae in a Stepwise Manner.</title>
        <authorList>
            <person name="Henning P.M."/>
            <person name="Roalson E.H."/>
            <person name="Mir W."/>
            <person name="McCubbin A.G."/>
            <person name="Shore J.S."/>
        </authorList>
    </citation>
    <scope>NUCLEOTIDE SEQUENCE</scope>
    <source>
        <strain evidence="3">F60SS</strain>
    </source>
</reference>
<dbReference type="OrthoDB" id="5837849at2759"/>
<feature type="compositionally biased region" description="Low complexity" evidence="1">
    <location>
        <begin position="115"/>
        <end position="127"/>
    </location>
</feature>
<evidence type="ECO:0000313" key="4">
    <source>
        <dbReference type="Proteomes" id="UP001141552"/>
    </source>
</evidence>
<keyword evidence="4" id="KW-1185">Reference proteome</keyword>
<dbReference type="PANTHER" id="PTHR47701">
    <property type="entry name" value="PROTEIN MODIFIER OF SNC1 11"/>
    <property type="match status" value="1"/>
</dbReference>
<dbReference type="GO" id="GO:0016973">
    <property type="term" value="P:poly(A)+ mRNA export from nucleus"/>
    <property type="evidence" value="ECO:0007669"/>
    <property type="project" value="InterPro"/>
</dbReference>
<feature type="domain" description="THO1-MOS11 C-terminal" evidence="2">
    <location>
        <begin position="77"/>
        <end position="113"/>
    </location>
</feature>
<dbReference type="EMBL" id="JAKUCV010005360">
    <property type="protein sequence ID" value="KAJ4831460.1"/>
    <property type="molecule type" value="Genomic_DNA"/>
</dbReference>
<feature type="region of interest" description="Disordered" evidence="1">
    <location>
        <begin position="1"/>
        <end position="218"/>
    </location>
</feature>
<feature type="compositionally biased region" description="Polar residues" evidence="1">
    <location>
        <begin position="189"/>
        <end position="218"/>
    </location>
</feature>
<dbReference type="GO" id="GO:0005634">
    <property type="term" value="C:nucleus"/>
    <property type="evidence" value="ECO:0007669"/>
    <property type="project" value="TreeGrafter"/>
</dbReference>
<feature type="compositionally biased region" description="Low complexity" evidence="1">
    <location>
        <begin position="14"/>
        <end position="50"/>
    </location>
</feature>
<dbReference type="PANTHER" id="PTHR47701:SF2">
    <property type="entry name" value="PROTEIN MODIFIER OF SNC1 11"/>
    <property type="match status" value="1"/>
</dbReference>
<dbReference type="Proteomes" id="UP001141552">
    <property type="component" value="Unassembled WGS sequence"/>
</dbReference>
<evidence type="ECO:0000313" key="3">
    <source>
        <dbReference type="EMBL" id="KAJ4831460.1"/>
    </source>
</evidence>
<gene>
    <name evidence="3" type="ORF">Tsubulata_016748</name>
</gene>
<dbReference type="InterPro" id="IPR040746">
    <property type="entry name" value="THO1_MOS11_C"/>
</dbReference>
<name>A0A9Q0FHA2_9ROSI</name>
<feature type="compositionally biased region" description="Basic and acidic residues" evidence="1">
    <location>
        <begin position="101"/>
        <end position="111"/>
    </location>
</feature>
<sequence length="218" mass="22646">MATQTENPIAAEGNPSKAPTATAPASTNPDQADNPTPAASSTATDPAVDSGTDEPKKGAEESKDKKDTSVSPVSGPTAAVTDTEKKIRRAERFGINVQLSEEEKRNSRAERFGTAAAAASASPSSGSDPTKKAEELKRKARAERFGLPVPSLPADEEAKKKARLERFAPATKTDAVEEDKRKARALRFSQPSTGSLSVNGKANIEQNAAITSNAGGGS</sequence>
<protein>
    <recommendedName>
        <fullName evidence="2">THO1-MOS11 C-terminal domain-containing protein</fullName>
    </recommendedName>
</protein>
<evidence type="ECO:0000256" key="1">
    <source>
        <dbReference type="SAM" id="MobiDB-lite"/>
    </source>
</evidence>
<feature type="compositionally biased region" description="Basic and acidic residues" evidence="1">
    <location>
        <begin position="53"/>
        <end position="68"/>
    </location>
</feature>
<reference evidence="3" key="1">
    <citation type="submission" date="2022-02" db="EMBL/GenBank/DDBJ databases">
        <authorList>
            <person name="Henning P.M."/>
            <person name="McCubbin A.G."/>
            <person name="Shore J.S."/>
        </authorList>
    </citation>
    <scope>NUCLEOTIDE SEQUENCE</scope>
    <source>
        <strain evidence="3">F60SS</strain>
        <tissue evidence="3">Leaves</tissue>
    </source>
</reference>
<dbReference type="AlphaFoldDB" id="A0A9Q0FHA2"/>
<dbReference type="Pfam" id="PF18592">
    <property type="entry name" value="Tho1_MOS11_C"/>
    <property type="match status" value="1"/>
</dbReference>
<organism evidence="3 4">
    <name type="scientific">Turnera subulata</name>
    <dbReference type="NCBI Taxonomy" id="218843"/>
    <lineage>
        <taxon>Eukaryota</taxon>
        <taxon>Viridiplantae</taxon>
        <taxon>Streptophyta</taxon>
        <taxon>Embryophyta</taxon>
        <taxon>Tracheophyta</taxon>
        <taxon>Spermatophyta</taxon>
        <taxon>Magnoliopsida</taxon>
        <taxon>eudicotyledons</taxon>
        <taxon>Gunneridae</taxon>
        <taxon>Pentapetalae</taxon>
        <taxon>rosids</taxon>
        <taxon>fabids</taxon>
        <taxon>Malpighiales</taxon>
        <taxon>Passifloraceae</taxon>
        <taxon>Turnera</taxon>
    </lineage>
</organism>